<evidence type="ECO:0000313" key="1">
    <source>
        <dbReference type="EMBL" id="AGA31090.1"/>
    </source>
</evidence>
<proteinExistence type="predicted"/>
<evidence type="ECO:0008006" key="3">
    <source>
        <dbReference type="Google" id="ProtNLM"/>
    </source>
</evidence>
<gene>
    <name evidence="1" type="ordered locus">Sinac_7035</name>
</gene>
<organism evidence="1 2">
    <name type="scientific">Singulisphaera acidiphila (strain ATCC BAA-1392 / DSM 18658 / VKM B-2454 / MOB10)</name>
    <dbReference type="NCBI Taxonomy" id="886293"/>
    <lineage>
        <taxon>Bacteria</taxon>
        <taxon>Pseudomonadati</taxon>
        <taxon>Planctomycetota</taxon>
        <taxon>Planctomycetia</taxon>
        <taxon>Isosphaerales</taxon>
        <taxon>Isosphaeraceae</taxon>
        <taxon>Singulisphaera</taxon>
    </lineage>
</organism>
<dbReference type="EMBL" id="CP003364">
    <property type="protein sequence ID" value="AGA31090.1"/>
    <property type="molecule type" value="Genomic_DNA"/>
</dbReference>
<name>L0DQD5_SINAD</name>
<dbReference type="Proteomes" id="UP000010798">
    <property type="component" value="Chromosome"/>
</dbReference>
<dbReference type="InterPro" id="IPR017504">
    <property type="entry name" value="CHP03067_Planctomycetes"/>
</dbReference>
<dbReference type="OrthoDB" id="289227at2"/>
<dbReference type="RefSeq" id="WP_015250162.1">
    <property type="nucleotide sequence ID" value="NC_019892.1"/>
</dbReference>
<dbReference type="NCBIfam" id="TIGR03067">
    <property type="entry name" value="Planc_TIGR03067"/>
    <property type="match status" value="1"/>
</dbReference>
<sequence>MMRPLALTVVFAGLLLTADETPKGELEKYQGTWVLVSEEYEGKTVPAQELPDLSFVVQGNQIHYTAQGADRSAMVTLDPNKTPKAYDLLRDDGALSLKGIYTWDGETIKICAAEDQGDRPTEFKTGAESRNRIRVWKLKK</sequence>
<dbReference type="AlphaFoldDB" id="L0DQD5"/>
<reference evidence="1 2" key="1">
    <citation type="submission" date="2012-02" db="EMBL/GenBank/DDBJ databases">
        <title>Complete sequence of chromosome of Singulisphaera acidiphila DSM 18658.</title>
        <authorList>
            <consortium name="US DOE Joint Genome Institute (JGI-PGF)"/>
            <person name="Lucas S."/>
            <person name="Copeland A."/>
            <person name="Lapidus A."/>
            <person name="Glavina del Rio T."/>
            <person name="Dalin E."/>
            <person name="Tice H."/>
            <person name="Bruce D."/>
            <person name="Goodwin L."/>
            <person name="Pitluck S."/>
            <person name="Peters L."/>
            <person name="Ovchinnikova G."/>
            <person name="Chertkov O."/>
            <person name="Kyrpides N."/>
            <person name="Mavromatis K."/>
            <person name="Ivanova N."/>
            <person name="Brettin T."/>
            <person name="Detter J.C."/>
            <person name="Han C."/>
            <person name="Larimer F."/>
            <person name="Land M."/>
            <person name="Hauser L."/>
            <person name="Markowitz V."/>
            <person name="Cheng J.-F."/>
            <person name="Hugenholtz P."/>
            <person name="Woyke T."/>
            <person name="Wu D."/>
            <person name="Tindall B."/>
            <person name="Pomrenke H."/>
            <person name="Brambilla E."/>
            <person name="Klenk H.-P."/>
            <person name="Eisen J.A."/>
        </authorList>
    </citation>
    <scope>NUCLEOTIDE SEQUENCE [LARGE SCALE GENOMIC DNA]</scope>
    <source>
        <strain evidence="2">ATCC BAA-1392 / DSM 18658 / VKM B-2454 / MOB10</strain>
    </source>
</reference>
<dbReference type="HOGENOM" id="CLU_1823565_0_0_0"/>
<protein>
    <recommendedName>
        <fullName evidence="3">TIGR03067 domain-containing protein</fullName>
    </recommendedName>
</protein>
<keyword evidence="2" id="KW-1185">Reference proteome</keyword>
<evidence type="ECO:0000313" key="2">
    <source>
        <dbReference type="Proteomes" id="UP000010798"/>
    </source>
</evidence>
<accession>L0DQD5</accession>
<dbReference type="KEGG" id="saci:Sinac_7035"/>